<dbReference type="InterPro" id="IPR011042">
    <property type="entry name" value="6-blade_b-propeller_TolB-like"/>
</dbReference>
<dbReference type="eggNOG" id="COG3386">
    <property type="taxonomic scope" value="Bacteria"/>
</dbReference>
<reference evidence="2 3" key="1">
    <citation type="journal article" date="2008" name="J. Bacteriol.">
        <title>Insights into plant cell wall degradation from the genome sequence of the soil bacterium Cellvibrio japonicus.</title>
        <authorList>
            <person name="Deboy R.T."/>
            <person name="Mongodin E.F."/>
            <person name="Fouts D.E."/>
            <person name="Tailford L.E."/>
            <person name="Khouri H."/>
            <person name="Emerson J.B."/>
            <person name="Mohamoud Y."/>
            <person name="Watkins K."/>
            <person name="Henrissat B."/>
            <person name="Gilbert H.J."/>
            <person name="Nelson K.E."/>
        </authorList>
    </citation>
    <scope>NUCLEOTIDE SEQUENCE [LARGE SCALE GENOMIC DNA]</scope>
    <source>
        <strain evidence="2 3">Ueda107</strain>
    </source>
</reference>
<protein>
    <submittedName>
        <fullName evidence="2">Gluconolactonase</fullName>
    </submittedName>
</protein>
<organism evidence="2 3">
    <name type="scientific">Cellvibrio japonicus (strain Ueda107)</name>
    <name type="common">Pseudomonas fluorescens subsp. cellulosa</name>
    <dbReference type="NCBI Taxonomy" id="498211"/>
    <lineage>
        <taxon>Bacteria</taxon>
        <taxon>Pseudomonadati</taxon>
        <taxon>Pseudomonadota</taxon>
        <taxon>Gammaproteobacteria</taxon>
        <taxon>Cellvibrionales</taxon>
        <taxon>Cellvibrionaceae</taxon>
        <taxon>Cellvibrio</taxon>
    </lineage>
</organism>
<dbReference type="PANTHER" id="PTHR47572:SF5">
    <property type="entry name" value="BLR2277 PROTEIN"/>
    <property type="match status" value="1"/>
</dbReference>
<dbReference type="AlphaFoldDB" id="B3PHE7"/>
<keyword evidence="3" id="KW-1185">Reference proteome</keyword>
<sequence length="318" mass="34732">MPHHSTAWQFHIYSEVDMTQHIKTILFFSSLFGAAAMAGGVQVQTQDFVGDGVFTAGIEGPAVDAQGHLYAVNFAEEGTIGVVDPHGNARLLLKLPEGSTGNGIRFGPDGVMYVADYTGHNILKIHPRTLQVAVYAHSAAMNQPNDIAIARDGTIYASDPNWSDSTGNLWMIAPDGKVTLLEREMGTTNGIEVSADEQRVYVNESVQRKVWQYDRDPKTGKLANKRLLIEFPDHGLDGMRSDSQGNLYIARYGAGVIAVVSPAGDLLHTISLKGEKPTNLAFGGEDGRRVYVTLQDRGAIETFTAPHPGREWALWRRD</sequence>
<evidence type="ECO:0000313" key="2">
    <source>
        <dbReference type="EMBL" id="ACE83490.1"/>
    </source>
</evidence>
<dbReference type="STRING" id="498211.CJA_0344"/>
<dbReference type="EMBL" id="CP000934">
    <property type="protein sequence ID" value="ACE83490.1"/>
    <property type="molecule type" value="Genomic_DNA"/>
</dbReference>
<dbReference type="Proteomes" id="UP000001036">
    <property type="component" value="Chromosome"/>
</dbReference>
<gene>
    <name evidence="2" type="ordered locus">CJA_0344</name>
</gene>
<dbReference type="InterPro" id="IPR051262">
    <property type="entry name" value="SMP-30/CGR1_Lactonase"/>
</dbReference>
<accession>B3PHE7</accession>
<proteinExistence type="predicted"/>
<dbReference type="KEGG" id="cja:CJA_0344"/>
<evidence type="ECO:0000259" key="1">
    <source>
        <dbReference type="Pfam" id="PF08450"/>
    </source>
</evidence>
<dbReference type="HOGENOM" id="CLU_036110_0_1_6"/>
<name>B3PHE7_CELJU</name>
<evidence type="ECO:0000313" key="3">
    <source>
        <dbReference type="Proteomes" id="UP000001036"/>
    </source>
</evidence>
<dbReference type="PANTHER" id="PTHR47572">
    <property type="entry name" value="LIPOPROTEIN-RELATED"/>
    <property type="match status" value="1"/>
</dbReference>
<dbReference type="SUPFAM" id="SSF63829">
    <property type="entry name" value="Calcium-dependent phosphotriesterase"/>
    <property type="match status" value="1"/>
</dbReference>
<dbReference type="InterPro" id="IPR013658">
    <property type="entry name" value="SGL"/>
</dbReference>
<dbReference type="Gene3D" id="2.120.10.30">
    <property type="entry name" value="TolB, C-terminal domain"/>
    <property type="match status" value="1"/>
</dbReference>
<feature type="domain" description="SMP-30/Gluconolactonase/LRE-like region" evidence="1">
    <location>
        <begin position="59"/>
        <end position="293"/>
    </location>
</feature>
<dbReference type="Pfam" id="PF08450">
    <property type="entry name" value="SGL"/>
    <property type="match status" value="1"/>
</dbReference>